<name>A0A165AFK3_XYLHT</name>
<keyword evidence="3" id="KW-1185">Reference proteome</keyword>
<dbReference type="InParanoid" id="A0A165AFK3"/>
<dbReference type="OMA" id="RASHQLW"/>
<accession>A0A165AFK3</accession>
<dbReference type="AlphaFoldDB" id="A0A165AFK3"/>
<dbReference type="GeneID" id="28898377"/>
<evidence type="ECO:0000313" key="2">
    <source>
        <dbReference type="EMBL" id="KZF20395.1"/>
    </source>
</evidence>
<gene>
    <name evidence="2" type="ORF">L228DRAFT_250079</name>
</gene>
<feature type="compositionally biased region" description="Acidic residues" evidence="1">
    <location>
        <begin position="623"/>
        <end position="636"/>
    </location>
</feature>
<evidence type="ECO:0000256" key="1">
    <source>
        <dbReference type="SAM" id="MobiDB-lite"/>
    </source>
</evidence>
<evidence type="ECO:0000313" key="3">
    <source>
        <dbReference type="Proteomes" id="UP000076632"/>
    </source>
</evidence>
<organism evidence="2 3">
    <name type="scientific">Xylona heveae (strain CBS 132557 / TC161)</name>
    <dbReference type="NCBI Taxonomy" id="1328760"/>
    <lineage>
        <taxon>Eukaryota</taxon>
        <taxon>Fungi</taxon>
        <taxon>Dikarya</taxon>
        <taxon>Ascomycota</taxon>
        <taxon>Pezizomycotina</taxon>
        <taxon>Xylonomycetes</taxon>
        <taxon>Xylonales</taxon>
        <taxon>Xylonaceae</taxon>
        <taxon>Xylona</taxon>
    </lineage>
</organism>
<dbReference type="RefSeq" id="XP_018185950.1">
    <property type="nucleotide sequence ID" value="XM_018333240.1"/>
</dbReference>
<dbReference type="EMBL" id="KV407463">
    <property type="protein sequence ID" value="KZF20395.1"/>
    <property type="molecule type" value="Genomic_DNA"/>
</dbReference>
<sequence>MEEVCSRRTQSSRHQIDSAEENSEIARPTPPLFYLSIMNDGVSPSQPAFDQLLGESCKLWSSYRDAASTTPLLPSDCINLKSLLGRTPSFLGSGLLPDDVHVSLACREEQSTQGQQGLLTSGRSMWRTSRGTCILEHKAMTLDLLLGVPTPLAVQISDCAPLTEWPGIQGISGHDKGNYLTILFLAWAYILSARWAEVLTDSSELQCKTRFTTGVVSPRLGPNQQGDVEIDLGEHVEQDEASWWKAVLTSPGGWEVTADYNGRTFLSPWSVSISATIRIAVAGDLVVPAAQPPSSSQALQYLARFCSHNRLHGQCVTALAGALYIPFLSGKSVSLPVPQPAPRHQSREPVACFAQSHSDVVAEHGKLLTYYMTLSTNVWGMRSLLCSTFFNADIECNLVSAWLNPAFAVIDPLLREENVPVLAKVLANRQPKLGSLWLGAIFMGVAKSTLRDIRTGLTAVNLSMAAWTRTEQSFITSEPGASNGETIRREDECRLLFILGVDGYTRAPVHPWKPFGETRLSDAELSVRQHASCGCHCLEYISWNWTLTNGKELEDPGIDFISDDENNISIQKGEAHAPKQHNNELCSQSLSEISTRGIFGWLRSTGYTANEESIYKHPWIDIEGSDDEDVGDDGSDTSEHSAAPTKLILDWLK</sequence>
<dbReference type="Proteomes" id="UP000076632">
    <property type="component" value="Unassembled WGS sequence"/>
</dbReference>
<feature type="region of interest" description="Disordered" evidence="1">
    <location>
        <begin position="1"/>
        <end position="23"/>
    </location>
</feature>
<reference evidence="2 3" key="1">
    <citation type="journal article" date="2016" name="Fungal Biol.">
        <title>The genome of Xylona heveae provides a window into fungal endophytism.</title>
        <authorList>
            <person name="Gazis R."/>
            <person name="Kuo A."/>
            <person name="Riley R."/>
            <person name="LaButti K."/>
            <person name="Lipzen A."/>
            <person name="Lin J."/>
            <person name="Amirebrahimi M."/>
            <person name="Hesse C.N."/>
            <person name="Spatafora J.W."/>
            <person name="Henrissat B."/>
            <person name="Hainaut M."/>
            <person name="Grigoriev I.V."/>
            <person name="Hibbett D.S."/>
        </authorList>
    </citation>
    <scope>NUCLEOTIDE SEQUENCE [LARGE SCALE GENOMIC DNA]</scope>
    <source>
        <strain evidence="2 3">TC161</strain>
    </source>
</reference>
<feature type="region of interest" description="Disordered" evidence="1">
    <location>
        <begin position="620"/>
        <end position="644"/>
    </location>
</feature>
<dbReference type="OrthoDB" id="3549294at2759"/>
<dbReference type="STRING" id="1328760.A0A165AFK3"/>
<protein>
    <submittedName>
        <fullName evidence="2">Uncharacterized protein</fullName>
    </submittedName>
</protein>
<proteinExistence type="predicted"/>